<gene>
    <name evidence="6" type="ORF">CAL28_09190</name>
</gene>
<evidence type="ECO:0000256" key="4">
    <source>
        <dbReference type="SAM" id="Phobius"/>
    </source>
</evidence>
<feature type="transmembrane region" description="Helical" evidence="4">
    <location>
        <begin position="261"/>
        <end position="281"/>
    </location>
</feature>
<name>A0A261UCM5_9BORD</name>
<evidence type="ECO:0000256" key="3">
    <source>
        <dbReference type="ARBA" id="ARBA00023136"/>
    </source>
</evidence>
<organism evidence="6 7">
    <name type="scientific">Bordetella genomosp. 11</name>
    <dbReference type="NCBI Taxonomy" id="1416808"/>
    <lineage>
        <taxon>Bacteria</taxon>
        <taxon>Pseudomonadati</taxon>
        <taxon>Pseudomonadota</taxon>
        <taxon>Betaproteobacteria</taxon>
        <taxon>Burkholderiales</taxon>
        <taxon>Alcaligenaceae</taxon>
        <taxon>Bordetella</taxon>
    </lineage>
</organism>
<evidence type="ECO:0000256" key="2">
    <source>
        <dbReference type="ARBA" id="ARBA00022989"/>
    </source>
</evidence>
<keyword evidence="3 4" id="KW-0472">Membrane</keyword>
<evidence type="ECO:0000313" key="6">
    <source>
        <dbReference type="EMBL" id="OZI59678.1"/>
    </source>
</evidence>
<dbReference type="Pfam" id="PF06779">
    <property type="entry name" value="MFS_4"/>
    <property type="match status" value="1"/>
</dbReference>
<dbReference type="GO" id="GO:0005886">
    <property type="term" value="C:plasma membrane"/>
    <property type="evidence" value="ECO:0007669"/>
    <property type="project" value="TreeGrafter"/>
</dbReference>
<dbReference type="OrthoDB" id="9797953at2"/>
<comment type="caution">
    <text evidence="6">The sequence shown here is derived from an EMBL/GenBank/DDBJ whole genome shotgun (WGS) entry which is preliminary data.</text>
</comment>
<feature type="transmembrane region" description="Helical" evidence="4">
    <location>
        <begin position="20"/>
        <end position="42"/>
    </location>
</feature>
<evidence type="ECO:0000259" key="5">
    <source>
        <dbReference type="PROSITE" id="PS50850"/>
    </source>
</evidence>
<sequence length="416" mass="43334">MPSSSSASRLSPRAIDRMLVWRYIFAGLCASLDSIGLARFAFTPLIPELIHAQWFAPSVVVYLGSANLAGYVVGALMGRPLASRLANEHVLRLMMLLISAAFFACALPLSFWWYFGWRFASGIAGGVVMVLVAGTIFPHVPPARKGAAGGAIFLGLGLGIAGSGTVIPLLLELGLAQTWIGLGVISALLTAVSWFAWPSSKLASAPSPSAPHSTRPARFGRDVGWLYLQYGLMAGAAVPTMIFLVDFIARGLGRGTHLGSVFWAIYGVGAIAGPPLYGYLADRLGAKSTVSIVSVVMAVVFLGLYASSNLLVLGLLTVITGTFAPGMVPLALARVHEVVEHNATRQNIAWSRASVTSAISLAIAAYGFSAQFNATGGNHRLLFLDAAAMLVIVLLIGLVAGGGQPSGTAAARVNAS</sequence>
<dbReference type="PANTHER" id="PTHR23537:SF1">
    <property type="entry name" value="SUGAR TRANSPORTER"/>
    <property type="match status" value="1"/>
</dbReference>
<feature type="transmembrane region" description="Helical" evidence="4">
    <location>
        <begin position="54"/>
        <end position="78"/>
    </location>
</feature>
<feature type="transmembrane region" description="Helical" evidence="4">
    <location>
        <begin position="119"/>
        <end position="140"/>
    </location>
</feature>
<dbReference type="InterPro" id="IPR010645">
    <property type="entry name" value="MFS_4"/>
</dbReference>
<dbReference type="InterPro" id="IPR036259">
    <property type="entry name" value="MFS_trans_sf"/>
</dbReference>
<dbReference type="Proteomes" id="UP000215767">
    <property type="component" value="Unassembled WGS sequence"/>
</dbReference>
<keyword evidence="1 4" id="KW-0812">Transmembrane</keyword>
<protein>
    <submittedName>
        <fullName evidence="6">MFS transporter</fullName>
    </submittedName>
</protein>
<proteinExistence type="predicted"/>
<dbReference type="PANTHER" id="PTHR23537">
    <property type="match status" value="1"/>
</dbReference>
<dbReference type="Gene3D" id="1.20.1250.20">
    <property type="entry name" value="MFS general substrate transporter like domains"/>
    <property type="match status" value="2"/>
</dbReference>
<keyword evidence="2 4" id="KW-1133">Transmembrane helix</keyword>
<dbReference type="EMBL" id="NEVS01000004">
    <property type="protein sequence ID" value="OZI59678.1"/>
    <property type="molecule type" value="Genomic_DNA"/>
</dbReference>
<dbReference type="SUPFAM" id="SSF103473">
    <property type="entry name" value="MFS general substrate transporter"/>
    <property type="match status" value="1"/>
</dbReference>
<dbReference type="GO" id="GO:0022857">
    <property type="term" value="F:transmembrane transporter activity"/>
    <property type="evidence" value="ECO:0007669"/>
    <property type="project" value="InterPro"/>
</dbReference>
<keyword evidence="7" id="KW-1185">Reference proteome</keyword>
<feature type="transmembrane region" description="Helical" evidence="4">
    <location>
        <begin position="225"/>
        <end position="249"/>
    </location>
</feature>
<feature type="transmembrane region" description="Helical" evidence="4">
    <location>
        <begin position="381"/>
        <end position="402"/>
    </location>
</feature>
<feature type="transmembrane region" description="Helical" evidence="4">
    <location>
        <begin position="353"/>
        <end position="369"/>
    </location>
</feature>
<feature type="transmembrane region" description="Helical" evidence="4">
    <location>
        <begin position="90"/>
        <end position="113"/>
    </location>
</feature>
<accession>A0A261UCM5</accession>
<dbReference type="InterPro" id="IPR020846">
    <property type="entry name" value="MFS_dom"/>
</dbReference>
<feature type="transmembrane region" description="Helical" evidence="4">
    <location>
        <begin position="152"/>
        <end position="171"/>
    </location>
</feature>
<feature type="domain" description="Major facilitator superfamily (MFS) profile" evidence="5">
    <location>
        <begin position="19"/>
        <end position="405"/>
    </location>
</feature>
<dbReference type="PROSITE" id="PS50850">
    <property type="entry name" value="MFS"/>
    <property type="match status" value="1"/>
</dbReference>
<reference evidence="7" key="1">
    <citation type="submission" date="2017-05" db="EMBL/GenBank/DDBJ databases">
        <title>Complete and WGS of Bordetella genogroups.</title>
        <authorList>
            <person name="Spilker T."/>
            <person name="Lipuma J."/>
        </authorList>
    </citation>
    <scope>NUCLEOTIDE SEQUENCE [LARGE SCALE GENOMIC DNA]</scope>
    <source>
        <strain evidence="7">AU8856</strain>
    </source>
</reference>
<feature type="transmembrane region" description="Helical" evidence="4">
    <location>
        <begin position="312"/>
        <end position="332"/>
    </location>
</feature>
<feature type="transmembrane region" description="Helical" evidence="4">
    <location>
        <begin position="177"/>
        <end position="197"/>
    </location>
</feature>
<evidence type="ECO:0000256" key="1">
    <source>
        <dbReference type="ARBA" id="ARBA00022692"/>
    </source>
</evidence>
<evidence type="ECO:0000313" key="7">
    <source>
        <dbReference type="Proteomes" id="UP000215767"/>
    </source>
</evidence>
<dbReference type="AlphaFoldDB" id="A0A261UCM5"/>
<feature type="transmembrane region" description="Helical" evidence="4">
    <location>
        <begin position="288"/>
        <end position="306"/>
    </location>
</feature>